<protein>
    <submittedName>
        <fullName evidence="4">Uncharacterized protein</fullName>
    </submittedName>
</protein>
<accession>A0A6J5R1G8</accession>
<organism evidence="4">
    <name type="scientific">uncultured Caudovirales phage</name>
    <dbReference type="NCBI Taxonomy" id="2100421"/>
    <lineage>
        <taxon>Viruses</taxon>
        <taxon>Duplodnaviria</taxon>
        <taxon>Heunggongvirae</taxon>
        <taxon>Uroviricota</taxon>
        <taxon>Caudoviricetes</taxon>
        <taxon>Peduoviridae</taxon>
        <taxon>Maltschvirus</taxon>
        <taxon>Maltschvirus maltsch</taxon>
    </lineage>
</organism>
<dbReference type="EMBL" id="LR797152">
    <property type="protein sequence ID" value="CAB4190543.1"/>
    <property type="molecule type" value="Genomic_DNA"/>
</dbReference>
<evidence type="ECO:0000313" key="5">
    <source>
        <dbReference type="EMBL" id="CAB4221829.1"/>
    </source>
</evidence>
<proteinExistence type="predicted"/>
<gene>
    <name evidence="3" type="ORF">UFOVP1045_16</name>
    <name evidence="4" type="ORF">UFOVP1194_70</name>
    <name evidence="5" type="ORF">UFOVP1641_66</name>
    <name evidence="2" type="ORF">UFOVP466_69</name>
</gene>
<dbReference type="EMBL" id="LR796439">
    <property type="protein sequence ID" value="CAB4144810.1"/>
    <property type="molecule type" value="Genomic_DNA"/>
</dbReference>
<evidence type="ECO:0000313" key="3">
    <source>
        <dbReference type="EMBL" id="CAB4180312.1"/>
    </source>
</evidence>
<evidence type="ECO:0000313" key="4">
    <source>
        <dbReference type="EMBL" id="CAB4190543.1"/>
    </source>
</evidence>
<keyword evidence="1" id="KW-0472">Membrane</keyword>
<reference evidence="4" key="1">
    <citation type="submission" date="2020-05" db="EMBL/GenBank/DDBJ databases">
        <authorList>
            <person name="Chiriac C."/>
            <person name="Salcher M."/>
            <person name="Ghai R."/>
            <person name="Kavagutti S V."/>
        </authorList>
    </citation>
    <scope>NUCLEOTIDE SEQUENCE</scope>
</reference>
<evidence type="ECO:0000313" key="2">
    <source>
        <dbReference type="EMBL" id="CAB4144810.1"/>
    </source>
</evidence>
<dbReference type="EMBL" id="LR796996">
    <property type="protein sequence ID" value="CAB4180312.1"/>
    <property type="molecule type" value="Genomic_DNA"/>
</dbReference>
<name>A0A6J5R1G8_9CAUD</name>
<sequence length="94" mass="10441">MPAGILIAADAMTLDSIMPAISSLSSIGFALWFAHYATTVAMPKQQAEHREAMREQCLVHATTIKELVGELREHRESYNRWKDCHAARQSNGGD</sequence>
<dbReference type="EMBL" id="LR797505">
    <property type="protein sequence ID" value="CAB4221829.1"/>
    <property type="molecule type" value="Genomic_DNA"/>
</dbReference>
<feature type="transmembrane region" description="Helical" evidence="1">
    <location>
        <begin position="20"/>
        <end position="41"/>
    </location>
</feature>
<keyword evidence="1" id="KW-0812">Transmembrane</keyword>
<keyword evidence="1" id="KW-1133">Transmembrane helix</keyword>
<evidence type="ECO:0000256" key="1">
    <source>
        <dbReference type="SAM" id="Phobius"/>
    </source>
</evidence>